<dbReference type="SUPFAM" id="SSF52374">
    <property type="entry name" value="Nucleotidylyl transferase"/>
    <property type="match status" value="1"/>
</dbReference>
<evidence type="ECO:0000256" key="1">
    <source>
        <dbReference type="ARBA" id="ARBA00004790"/>
    </source>
</evidence>
<dbReference type="Proteomes" id="UP001195914">
    <property type="component" value="Unassembled WGS sequence"/>
</dbReference>
<comment type="pathway">
    <text evidence="1">Cofactor biosynthesis; NAD(+) biosynthesis.</text>
</comment>
<evidence type="ECO:0000256" key="3">
    <source>
        <dbReference type="ARBA" id="ARBA00022679"/>
    </source>
</evidence>
<sequence length="217" mass="25258">MKEKVLLFAGTFDPITSGHILMLRQCVETEFFDHVWILPSGSRTDKTFNVSDDNRLKLCEIVAQELSKCHKGIKVSDYELRLGRTIDSYFTMRHFLDTYPEYEFYFFIGSDILPQIFSWPYSDELVSITSFLIADREGYSISHDDLMKLKRYELLSKLLERKSRILETSPTSSTLVRRQLADSVKCDEYGTLHPEVMKFITQNSLYVSDVKMANTKT</sequence>
<dbReference type="InterPro" id="IPR005248">
    <property type="entry name" value="NadD/NMNAT"/>
</dbReference>
<dbReference type="CDD" id="cd02165">
    <property type="entry name" value="NMNAT"/>
    <property type="match status" value="1"/>
</dbReference>
<keyword evidence="4 9" id="KW-0548">Nucleotidyltransferase</keyword>
<evidence type="ECO:0000313" key="9">
    <source>
        <dbReference type="EMBL" id="KAK1933306.1"/>
    </source>
</evidence>
<evidence type="ECO:0000256" key="6">
    <source>
        <dbReference type="ARBA" id="ARBA00022840"/>
    </source>
</evidence>
<name>A0AAD9LEH7_BABDI</name>
<dbReference type="PANTHER" id="PTHR39321:SF3">
    <property type="entry name" value="PHOSPHOPANTETHEINE ADENYLYLTRANSFERASE"/>
    <property type="match status" value="1"/>
</dbReference>
<evidence type="ECO:0000256" key="4">
    <source>
        <dbReference type="ARBA" id="ARBA00022695"/>
    </source>
</evidence>
<dbReference type="Gene3D" id="3.40.50.620">
    <property type="entry name" value="HUPs"/>
    <property type="match status" value="1"/>
</dbReference>
<evidence type="ECO:0000313" key="10">
    <source>
        <dbReference type="Proteomes" id="UP001195914"/>
    </source>
</evidence>
<keyword evidence="5" id="KW-0547">Nucleotide-binding</keyword>
<dbReference type="InterPro" id="IPR014729">
    <property type="entry name" value="Rossmann-like_a/b/a_fold"/>
</dbReference>
<evidence type="ECO:0000256" key="2">
    <source>
        <dbReference type="ARBA" id="ARBA00022642"/>
    </source>
</evidence>
<dbReference type="GO" id="GO:0070566">
    <property type="term" value="F:adenylyltransferase activity"/>
    <property type="evidence" value="ECO:0007669"/>
    <property type="project" value="UniProtKB-ARBA"/>
</dbReference>
<evidence type="ECO:0000259" key="8">
    <source>
        <dbReference type="Pfam" id="PF01467"/>
    </source>
</evidence>
<organism evidence="9 10">
    <name type="scientific">Babesia divergens</name>
    <dbReference type="NCBI Taxonomy" id="32595"/>
    <lineage>
        <taxon>Eukaryota</taxon>
        <taxon>Sar</taxon>
        <taxon>Alveolata</taxon>
        <taxon>Apicomplexa</taxon>
        <taxon>Aconoidasida</taxon>
        <taxon>Piroplasmida</taxon>
        <taxon>Babesiidae</taxon>
        <taxon>Babesia</taxon>
    </lineage>
</organism>
<keyword evidence="7" id="KW-0520">NAD</keyword>
<protein>
    <submittedName>
        <fullName evidence="9">Cytidylyltransferase family protein</fullName>
    </submittedName>
</protein>
<reference evidence="9" key="2">
    <citation type="submission" date="2021-05" db="EMBL/GenBank/DDBJ databases">
        <authorList>
            <person name="Pain A."/>
        </authorList>
    </citation>
    <scope>NUCLEOTIDE SEQUENCE</scope>
    <source>
        <strain evidence="9">1802A</strain>
    </source>
</reference>
<keyword evidence="2" id="KW-0662">Pyridine nucleotide biosynthesis</keyword>
<dbReference type="EMBL" id="JAHBMH010000073">
    <property type="protein sequence ID" value="KAK1933306.1"/>
    <property type="molecule type" value="Genomic_DNA"/>
</dbReference>
<reference evidence="9" key="1">
    <citation type="journal article" date="2014" name="Nucleic Acids Res.">
        <title>The evolutionary dynamics of variant antigen genes in Babesia reveal a history of genomic innovation underlying host-parasite interaction.</title>
        <authorList>
            <person name="Jackson A.P."/>
            <person name="Otto T.D."/>
            <person name="Darby A."/>
            <person name="Ramaprasad A."/>
            <person name="Xia D."/>
            <person name="Echaide I.E."/>
            <person name="Farber M."/>
            <person name="Gahlot S."/>
            <person name="Gamble J."/>
            <person name="Gupta D."/>
            <person name="Gupta Y."/>
            <person name="Jackson L."/>
            <person name="Malandrin L."/>
            <person name="Malas T.B."/>
            <person name="Moussa E."/>
            <person name="Nair M."/>
            <person name="Reid A.J."/>
            <person name="Sanders M."/>
            <person name="Sharma J."/>
            <person name="Tracey A."/>
            <person name="Quail M.A."/>
            <person name="Weir W."/>
            <person name="Wastling J.M."/>
            <person name="Hall N."/>
            <person name="Willadsen P."/>
            <person name="Lingelbach K."/>
            <person name="Shiels B."/>
            <person name="Tait A."/>
            <person name="Berriman M."/>
            <person name="Allred D.R."/>
            <person name="Pain A."/>
        </authorList>
    </citation>
    <scope>NUCLEOTIDE SEQUENCE</scope>
    <source>
        <strain evidence="9">1802A</strain>
    </source>
</reference>
<feature type="domain" description="Cytidyltransferase-like" evidence="8">
    <location>
        <begin position="7"/>
        <end position="178"/>
    </location>
</feature>
<keyword evidence="3" id="KW-0808">Transferase</keyword>
<accession>A0AAD9LEH7</accession>
<dbReference type="GO" id="GO:0005524">
    <property type="term" value="F:ATP binding"/>
    <property type="evidence" value="ECO:0007669"/>
    <property type="project" value="UniProtKB-KW"/>
</dbReference>
<dbReference type="HAMAP" id="MF_00244">
    <property type="entry name" value="NaMN_adenylyltr"/>
    <property type="match status" value="1"/>
</dbReference>
<evidence type="ECO:0000256" key="7">
    <source>
        <dbReference type="ARBA" id="ARBA00023027"/>
    </source>
</evidence>
<dbReference type="AlphaFoldDB" id="A0AAD9LEH7"/>
<evidence type="ECO:0000256" key="5">
    <source>
        <dbReference type="ARBA" id="ARBA00022741"/>
    </source>
</evidence>
<gene>
    <name evidence="9" type="ORF">X943_003089</name>
</gene>
<proteinExistence type="inferred from homology"/>
<dbReference type="PANTHER" id="PTHR39321">
    <property type="entry name" value="NICOTINATE-NUCLEOTIDE ADENYLYLTRANSFERASE-RELATED"/>
    <property type="match status" value="1"/>
</dbReference>
<comment type="caution">
    <text evidence="9">The sequence shown here is derived from an EMBL/GenBank/DDBJ whole genome shotgun (WGS) entry which is preliminary data.</text>
</comment>
<dbReference type="GO" id="GO:0009435">
    <property type="term" value="P:NAD+ biosynthetic process"/>
    <property type="evidence" value="ECO:0007669"/>
    <property type="project" value="InterPro"/>
</dbReference>
<dbReference type="InterPro" id="IPR004821">
    <property type="entry name" value="Cyt_trans-like"/>
</dbReference>
<keyword evidence="6" id="KW-0067">ATP-binding</keyword>
<dbReference type="Pfam" id="PF01467">
    <property type="entry name" value="CTP_transf_like"/>
    <property type="match status" value="1"/>
</dbReference>
<keyword evidence="10" id="KW-1185">Reference proteome</keyword>